<evidence type="ECO:0000259" key="6">
    <source>
        <dbReference type="Pfam" id="PF04542"/>
    </source>
</evidence>
<gene>
    <name evidence="7" type="ORF">G1C96_0501</name>
</gene>
<dbReference type="InterPro" id="IPR036388">
    <property type="entry name" value="WH-like_DNA-bd_sf"/>
</dbReference>
<evidence type="ECO:0000256" key="3">
    <source>
        <dbReference type="ARBA" id="ARBA00023082"/>
    </source>
</evidence>
<protein>
    <submittedName>
        <fullName evidence="7">RNA polymerase subunit sigma-24</fullName>
    </submittedName>
</protein>
<evidence type="ECO:0000313" key="7">
    <source>
        <dbReference type="EMBL" id="NMM99923.1"/>
    </source>
</evidence>
<dbReference type="GO" id="GO:0006352">
    <property type="term" value="P:DNA-templated transcription initiation"/>
    <property type="evidence" value="ECO:0007669"/>
    <property type="project" value="InterPro"/>
</dbReference>
<dbReference type="Gene3D" id="1.10.1740.10">
    <property type="match status" value="1"/>
</dbReference>
<dbReference type="PANTHER" id="PTHR43133">
    <property type="entry name" value="RNA POLYMERASE ECF-TYPE SIGMA FACTO"/>
    <property type="match status" value="1"/>
</dbReference>
<accession>A0A7Y0F0U4</accession>
<evidence type="ECO:0000256" key="5">
    <source>
        <dbReference type="ARBA" id="ARBA00023163"/>
    </source>
</evidence>
<sequence>MFGSASDARRRDRDAARIRRILRGSTRAADALVREHYDGLFAFVWRQVGDREETMNLVQESFIAALRSLPSYDPDRASFTTWLYRIAAHKVIDMRRRARPAAVSLDTGGPGGPDDGEAFAAGIDLPDVRIPDMADLAISRDLLARIEERVAQCDPAVQETFRLHLYAGQSFAQIAAAAGESESTVKARYYRLTALLRKEFGDEA</sequence>
<dbReference type="RefSeq" id="WP_169275060.1">
    <property type="nucleotide sequence ID" value="NZ_JAAIIH010000001.1"/>
</dbReference>
<comment type="caution">
    <text evidence="7">The sequence shown here is derived from an EMBL/GenBank/DDBJ whole genome shotgun (WGS) entry which is preliminary data.</text>
</comment>
<keyword evidence="3" id="KW-0731">Sigma factor</keyword>
<feature type="domain" description="RNA polymerase sigma-70 region 2" evidence="6">
    <location>
        <begin position="32"/>
        <end position="99"/>
    </location>
</feature>
<dbReference type="NCBIfam" id="TIGR02937">
    <property type="entry name" value="sigma70-ECF"/>
    <property type="match status" value="1"/>
</dbReference>
<evidence type="ECO:0000256" key="2">
    <source>
        <dbReference type="ARBA" id="ARBA00023015"/>
    </source>
</evidence>
<dbReference type="Proteomes" id="UP000588277">
    <property type="component" value="Unassembled WGS sequence"/>
</dbReference>
<dbReference type="InterPro" id="IPR039425">
    <property type="entry name" value="RNA_pol_sigma-70-like"/>
</dbReference>
<comment type="similarity">
    <text evidence="1">Belongs to the sigma-70 factor family. ECF subfamily.</text>
</comment>
<keyword evidence="8" id="KW-1185">Reference proteome</keyword>
<keyword evidence="2" id="KW-0805">Transcription regulation</keyword>
<dbReference type="SUPFAM" id="SSF88659">
    <property type="entry name" value="Sigma3 and sigma4 domains of RNA polymerase sigma factors"/>
    <property type="match status" value="1"/>
</dbReference>
<organism evidence="7 8">
    <name type="scientific">Bifidobacterium moraviense</name>
    <dbReference type="NCBI Taxonomy" id="2675323"/>
    <lineage>
        <taxon>Bacteria</taxon>
        <taxon>Bacillati</taxon>
        <taxon>Actinomycetota</taxon>
        <taxon>Actinomycetes</taxon>
        <taxon>Bifidobacteriales</taxon>
        <taxon>Bifidobacteriaceae</taxon>
        <taxon>Bifidobacterium</taxon>
    </lineage>
</organism>
<dbReference type="EMBL" id="JAAIIH010000001">
    <property type="protein sequence ID" value="NMM99923.1"/>
    <property type="molecule type" value="Genomic_DNA"/>
</dbReference>
<dbReference type="Pfam" id="PF04542">
    <property type="entry name" value="Sigma70_r2"/>
    <property type="match status" value="1"/>
</dbReference>
<dbReference type="InterPro" id="IPR007627">
    <property type="entry name" value="RNA_pol_sigma70_r2"/>
</dbReference>
<dbReference type="SUPFAM" id="SSF88946">
    <property type="entry name" value="Sigma2 domain of RNA polymerase sigma factors"/>
    <property type="match status" value="1"/>
</dbReference>
<keyword evidence="5" id="KW-0804">Transcription</keyword>
<proteinExistence type="inferred from homology"/>
<dbReference type="InterPro" id="IPR013324">
    <property type="entry name" value="RNA_pol_sigma_r3/r4-like"/>
</dbReference>
<keyword evidence="4" id="KW-0238">DNA-binding</keyword>
<evidence type="ECO:0000313" key="8">
    <source>
        <dbReference type="Proteomes" id="UP000588277"/>
    </source>
</evidence>
<dbReference type="InterPro" id="IPR014284">
    <property type="entry name" value="RNA_pol_sigma-70_dom"/>
</dbReference>
<reference evidence="7 8" key="1">
    <citation type="submission" date="2020-02" db="EMBL/GenBank/DDBJ databases">
        <title>Characterization of phylogenetic diversity of novel bifidobacterial species isolated in Czech ZOOs.</title>
        <authorList>
            <person name="Lugli G.A."/>
            <person name="Vera N.B."/>
            <person name="Ventura M."/>
        </authorList>
    </citation>
    <scope>NUCLEOTIDE SEQUENCE [LARGE SCALE GENOMIC DNA]</scope>
    <source>
        <strain evidence="7 8">DSM 109958</strain>
    </source>
</reference>
<dbReference type="PANTHER" id="PTHR43133:SF8">
    <property type="entry name" value="RNA POLYMERASE SIGMA FACTOR HI_1459-RELATED"/>
    <property type="match status" value="1"/>
</dbReference>
<dbReference type="AlphaFoldDB" id="A0A7Y0F0U4"/>
<dbReference type="InterPro" id="IPR013325">
    <property type="entry name" value="RNA_pol_sigma_r2"/>
</dbReference>
<evidence type="ECO:0000256" key="1">
    <source>
        <dbReference type="ARBA" id="ARBA00010641"/>
    </source>
</evidence>
<name>A0A7Y0F0U4_9BIFI</name>
<evidence type="ECO:0000256" key="4">
    <source>
        <dbReference type="ARBA" id="ARBA00023125"/>
    </source>
</evidence>
<dbReference type="GO" id="GO:0016987">
    <property type="term" value="F:sigma factor activity"/>
    <property type="evidence" value="ECO:0007669"/>
    <property type="project" value="UniProtKB-KW"/>
</dbReference>
<dbReference type="GO" id="GO:0003677">
    <property type="term" value="F:DNA binding"/>
    <property type="evidence" value="ECO:0007669"/>
    <property type="project" value="UniProtKB-KW"/>
</dbReference>
<dbReference type="Gene3D" id="1.10.10.10">
    <property type="entry name" value="Winged helix-like DNA-binding domain superfamily/Winged helix DNA-binding domain"/>
    <property type="match status" value="1"/>
</dbReference>